<sequence length="71" mass="8084">MTFRAFCLSLPATLMLTTAVFAQERMRSADYDGEDAIEVCYDWQTGFEYTRCERMPLPGQAGVMGQVYTLE</sequence>
<dbReference type="AlphaFoldDB" id="A0A3S4XEU3"/>
<comment type="caution">
    <text evidence="2">The sequence shown here is derived from an EMBL/GenBank/DDBJ whole genome shotgun (WGS) entry which is preliminary data.</text>
</comment>
<dbReference type="Proteomes" id="UP000287168">
    <property type="component" value="Unassembled WGS sequence"/>
</dbReference>
<keyword evidence="3" id="KW-1185">Reference proteome</keyword>
<feature type="non-terminal residue" evidence="2">
    <location>
        <position position="71"/>
    </location>
</feature>
<name>A0A3S4XEU3_9RHOB</name>
<proteinExistence type="predicted"/>
<evidence type="ECO:0000256" key="1">
    <source>
        <dbReference type="SAM" id="SignalP"/>
    </source>
</evidence>
<evidence type="ECO:0000313" key="3">
    <source>
        <dbReference type="Proteomes" id="UP000287168"/>
    </source>
</evidence>
<feature type="signal peptide" evidence="1">
    <location>
        <begin position="1"/>
        <end position="22"/>
    </location>
</feature>
<accession>A0A3S4XEU3</accession>
<protein>
    <submittedName>
        <fullName evidence="2">Uncharacterized protein</fullName>
    </submittedName>
</protein>
<feature type="chain" id="PRO_5018715912" evidence="1">
    <location>
        <begin position="23"/>
        <end position="71"/>
    </location>
</feature>
<dbReference type="EMBL" id="SBLC01000088">
    <property type="protein sequence ID" value="RWY35057.1"/>
    <property type="molecule type" value="Genomic_DNA"/>
</dbReference>
<reference evidence="2 3" key="1">
    <citation type="journal article" date="2015" name="Int. J. Syst. Evol. Microbiol.">
        <title>Gemmobacter intermedius sp. nov., isolated from a white stork (Ciconia ciconia).</title>
        <authorList>
            <person name="Kampfer P."/>
            <person name="Jerzak L."/>
            <person name="Wilharm G."/>
            <person name="Golke J."/>
            <person name="Busse H.J."/>
            <person name="Glaeser S.P."/>
        </authorList>
    </citation>
    <scope>NUCLEOTIDE SEQUENCE [LARGE SCALE GENOMIC DNA]</scope>
    <source>
        <strain evidence="2 3">119/4</strain>
    </source>
</reference>
<keyword evidence="1" id="KW-0732">Signal</keyword>
<organism evidence="2 3">
    <name type="scientific">Falsigemmobacter intermedius</name>
    <dbReference type="NCBI Taxonomy" id="1553448"/>
    <lineage>
        <taxon>Bacteria</taxon>
        <taxon>Pseudomonadati</taxon>
        <taxon>Pseudomonadota</taxon>
        <taxon>Alphaproteobacteria</taxon>
        <taxon>Rhodobacterales</taxon>
        <taxon>Paracoccaceae</taxon>
        <taxon>Falsigemmobacter</taxon>
    </lineage>
</organism>
<evidence type="ECO:0000313" key="2">
    <source>
        <dbReference type="EMBL" id="RWY35057.1"/>
    </source>
</evidence>
<gene>
    <name evidence="2" type="ORF">EP867_18920</name>
</gene>
<dbReference type="RefSeq" id="WP_164888958.1">
    <property type="nucleotide sequence ID" value="NZ_SBLC01000088.1"/>
</dbReference>